<evidence type="ECO:0000313" key="1">
    <source>
        <dbReference type="EMBL" id="AHW75660.1"/>
    </source>
</evidence>
<reference evidence="1 2" key="1">
    <citation type="journal article" date="2014" name="Genome Announc.">
        <title>Complete Genome Sequence of Neisseria meningitidis Serogroup A Strain NMA510612, Isolated from a Patient with Bacterial Meningitis in China.</title>
        <authorList>
            <person name="Zhang Y."/>
            <person name="Yang J."/>
            <person name="Xu L."/>
            <person name="Zhu Y."/>
            <person name="Liu B."/>
            <person name="Shao Z."/>
            <person name="Zhang X."/>
            <person name="Jin Q."/>
        </authorList>
    </citation>
    <scope>NUCLEOTIDE SEQUENCE [LARGE SCALE GENOMIC DNA]</scope>
    <source>
        <strain evidence="2">NMA510612</strain>
    </source>
</reference>
<accession>X5EJ12</accession>
<proteinExistence type="predicted"/>
<dbReference type="Proteomes" id="UP000023582">
    <property type="component" value="Chromosome"/>
</dbReference>
<protein>
    <submittedName>
        <fullName evidence="1">Uncharacterized protein</fullName>
    </submittedName>
</protein>
<sequence length="49" mass="5213">MPKAAVFWLGQIQSLPLHSSAFADFLISANCGIAAMPRLINAYPPTNAP</sequence>
<dbReference type="AlphaFoldDB" id="X5EJ12"/>
<gene>
    <name evidence="1" type="ORF">NMA510612_1370</name>
</gene>
<name>X5EJ12_NEIME</name>
<reference evidence="2" key="2">
    <citation type="submission" date="2014-02" db="EMBL/GenBank/DDBJ databases">
        <title>Complete Genome Sequence of Neisseria meningitides, serogroup A strain 510612.</title>
        <authorList>
            <person name="Zhang X."/>
            <person name="Zhang Y."/>
            <person name="Yang J."/>
            <person name="Zhu Y."/>
            <person name="Jin Q."/>
        </authorList>
    </citation>
    <scope>NUCLEOTIDE SEQUENCE</scope>
    <source>
        <strain evidence="2">NMA510612</strain>
    </source>
</reference>
<dbReference type="EMBL" id="CP007524">
    <property type="protein sequence ID" value="AHW75660.1"/>
    <property type="molecule type" value="Genomic_DNA"/>
</dbReference>
<evidence type="ECO:0000313" key="2">
    <source>
        <dbReference type="Proteomes" id="UP000023582"/>
    </source>
</evidence>
<organism evidence="1 2">
    <name type="scientific">Neisseria meningitidis</name>
    <dbReference type="NCBI Taxonomy" id="487"/>
    <lineage>
        <taxon>Bacteria</taxon>
        <taxon>Pseudomonadati</taxon>
        <taxon>Pseudomonadota</taxon>
        <taxon>Betaproteobacteria</taxon>
        <taxon>Neisseriales</taxon>
        <taxon>Neisseriaceae</taxon>
        <taxon>Neisseria</taxon>
    </lineage>
</organism>
<dbReference type="KEGG" id="nmx:NMA510612_1370"/>